<evidence type="ECO:0000313" key="4">
    <source>
        <dbReference type="Proteomes" id="UP001642409"/>
    </source>
</evidence>
<organism evidence="2">
    <name type="scientific">Hexamita inflata</name>
    <dbReference type="NCBI Taxonomy" id="28002"/>
    <lineage>
        <taxon>Eukaryota</taxon>
        <taxon>Metamonada</taxon>
        <taxon>Diplomonadida</taxon>
        <taxon>Hexamitidae</taxon>
        <taxon>Hexamitinae</taxon>
        <taxon>Hexamita</taxon>
    </lineage>
</organism>
<dbReference type="AlphaFoldDB" id="A0AA86TTG5"/>
<reference evidence="3 4" key="2">
    <citation type="submission" date="2024-07" db="EMBL/GenBank/DDBJ databases">
        <authorList>
            <person name="Akdeniz Z."/>
        </authorList>
    </citation>
    <scope>NUCLEOTIDE SEQUENCE [LARGE SCALE GENOMIC DNA]</scope>
</reference>
<gene>
    <name evidence="2" type="ORF">HINF_LOCUS15751</name>
    <name evidence="3" type="ORF">HINF_LOCUS3563</name>
</gene>
<reference evidence="2" key="1">
    <citation type="submission" date="2023-06" db="EMBL/GenBank/DDBJ databases">
        <authorList>
            <person name="Kurt Z."/>
        </authorList>
    </citation>
    <scope>NUCLEOTIDE SEQUENCE</scope>
</reference>
<dbReference type="Proteomes" id="UP001642409">
    <property type="component" value="Unassembled WGS sequence"/>
</dbReference>
<dbReference type="EMBL" id="CAXDID020000006">
    <property type="protein sequence ID" value="CAL5975900.1"/>
    <property type="molecule type" value="Genomic_DNA"/>
</dbReference>
<dbReference type="EMBL" id="CATOUU010000386">
    <property type="protein sequence ID" value="CAI9928106.1"/>
    <property type="molecule type" value="Genomic_DNA"/>
</dbReference>
<name>A0AA86TTG5_9EUKA</name>
<evidence type="ECO:0000313" key="2">
    <source>
        <dbReference type="EMBL" id="CAI9928106.1"/>
    </source>
</evidence>
<sequence length="118" mass="13848">MLLKCYYSLIMGKTDGYIKVTMQTHIFSVIFEYQIFALKSIRFPYARTHILNGKWALQFFISYCGIESKRNKSIPSIGRNKTFKSKIFVNKENFPDEESLKTHEPWSSSSPLKYMVKS</sequence>
<accession>A0AA86TTG5</accession>
<keyword evidence="4" id="KW-1185">Reference proteome</keyword>
<comment type="caution">
    <text evidence="2">The sequence shown here is derived from an EMBL/GenBank/DDBJ whole genome shotgun (WGS) entry which is preliminary data.</text>
</comment>
<protein>
    <submittedName>
        <fullName evidence="3">Hypothetical_protein</fullName>
    </submittedName>
</protein>
<proteinExistence type="predicted"/>
<feature type="region of interest" description="Disordered" evidence="1">
    <location>
        <begin position="99"/>
        <end position="118"/>
    </location>
</feature>
<evidence type="ECO:0000313" key="3">
    <source>
        <dbReference type="EMBL" id="CAL5975900.1"/>
    </source>
</evidence>
<evidence type="ECO:0000256" key="1">
    <source>
        <dbReference type="SAM" id="MobiDB-lite"/>
    </source>
</evidence>